<accession>A0A0D7BKG7</accession>
<evidence type="ECO:0000313" key="2">
    <source>
        <dbReference type="EMBL" id="KIY71048.1"/>
    </source>
</evidence>
<protein>
    <submittedName>
        <fullName evidence="2">Uncharacterized protein</fullName>
    </submittedName>
</protein>
<reference evidence="2 3" key="1">
    <citation type="journal article" date="2015" name="Fungal Genet. Biol.">
        <title>Evolution of novel wood decay mechanisms in Agaricales revealed by the genome sequences of Fistulina hepatica and Cylindrobasidium torrendii.</title>
        <authorList>
            <person name="Floudas D."/>
            <person name="Held B.W."/>
            <person name="Riley R."/>
            <person name="Nagy L.G."/>
            <person name="Koehler G."/>
            <person name="Ransdell A.S."/>
            <person name="Younus H."/>
            <person name="Chow J."/>
            <person name="Chiniquy J."/>
            <person name="Lipzen A."/>
            <person name="Tritt A."/>
            <person name="Sun H."/>
            <person name="Haridas S."/>
            <person name="LaButti K."/>
            <person name="Ohm R.A."/>
            <person name="Kues U."/>
            <person name="Blanchette R.A."/>
            <person name="Grigoriev I.V."/>
            <person name="Minto R.E."/>
            <person name="Hibbett D.S."/>
        </authorList>
    </citation>
    <scope>NUCLEOTIDE SEQUENCE [LARGE SCALE GENOMIC DNA]</scope>
    <source>
        <strain evidence="2 3">FP15055 ss-10</strain>
    </source>
</reference>
<keyword evidence="3" id="KW-1185">Reference proteome</keyword>
<dbReference type="EMBL" id="KN880459">
    <property type="protein sequence ID" value="KIY71048.1"/>
    <property type="molecule type" value="Genomic_DNA"/>
</dbReference>
<name>A0A0D7BKG7_9AGAR</name>
<gene>
    <name evidence="2" type="ORF">CYLTODRAFT_148054</name>
</gene>
<sequence length="184" mass="20792">MMRHSPGGHVAPRPADKSKSSNVTPRGQTLLYSSKTVLDAHIAILYDERGRPSGFPLIIRPSGDVFWTVTHRGLLQSSSKFLEQIAFSQTTSSNDRDSKQISASHHAVDEKNRAAHRVLFVSFDHLRTICPPQCIHLHRRARWIPLFISACHPTTAMAIVRMRGRGRRSYPFLQPTHLLLDPTR</sequence>
<proteinExistence type="predicted"/>
<dbReference type="AlphaFoldDB" id="A0A0D7BKG7"/>
<dbReference type="Proteomes" id="UP000054007">
    <property type="component" value="Unassembled WGS sequence"/>
</dbReference>
<evidence type="ECO:0000313" key="3">
    <source>
        <dbReference type="Proteomes" id="UP000054007"/>
    </source>
</evidence>
<organism evidence="2 3">
    <name type="scientific">Cylindrobasidium torrendii FP15055 ss-10</name>
    <dbReference type="NCBI Taxonomy" id="1314674"/>
    <lineage>
        <taxon>Eukaryota</taxon>
        <taxon>Fungi</taxon>
        <taxon>Dikarya</taxon>
        <taxon>Basidiomycota</taxon>
        <taxon>Agaricomycotina</taxon>
        <taxon>Agaricomycetes</taxon>
        <taxon>Agaricomycetidae</taxon>
        <taxon>Agaricales</taxon>
        <taxon>Marasmiineae</taxon>
        <taxon>Physalacriaceae</taxon>
        <taxon>Cylindrobasidium</taxon>
    </lineage>
</organism>
<feature type="region of interest" description="Disordered" evidence="1">
    <location>
        <begin position="1"/>
        <end position="26"/>
    </location>
</feature>
<evidence type="ECO:0000256" key="1">
    <source>
        <dbReference type="SAM" id="MobiDB-lite"/>
    </source>
</evidence>